<dbReference type="AlphaFoldDB" id="A0A0E3ZKB9"/>
<proteinExistence type="predicted"/>
<gene>
    <name evidence="1" type="ORF">CL55_00004240</name>
</gene>
<dbReference type="EMBL" id="CP007501">
    <property type="protein sequence ID" value="AKD24757.1"/>
    <property type="molecule type" value="Genomic_DNA"/>
</dbReference>
<dbReference type="Proteomes" id="UP000061135">
    <property type="component" value="Chromosome"/>
</dbReference>
<evidence type="ECO:0000313" key="1">
    <source>
        <dbReference type="EMBL" id="AKD24757.1"/>
    </source>
</evidence>
<reference evidence="1 2" key="1">
    <citation type="submission" date="2014-03" db="EMBL/GenBank/DDBJ databases">
        <title>Genome of Polynucleobacter strain MWH-MoK4.</title>
        <authorList>
            <person name="Hahn M.W."/>
        </authorList>
    </citation>
    <scope>NUCLEOTIDE SEQUENCE [LARGE SCALE GENOMIC DNA]</scope>
    <source>
        <strain evidence="1 2">MWH-MoK4</strain>
    </source>
</reference>
<organism evidence="1 2">
    <name type="scientific">Polynucleobacter duraquae</name>
    <dbReference type="NCBI Taxonomy" id="1835254"/>
    <lineage>
        <taxon>Bacteria</taxon>
        <taxon>Pseudomonadati</taxon>
        <taxon>Pseudomonadota</taxon>
        <taxon>Betaproteobacteria</taxon>
        <taxon>Burkholderiales</taxon>
        <taxon>Burkholderiaceae</taxon>
        <taxon>Polynucleobacter</taxon>
    </lineage>
</organism>
<dbReference type="HOGENOM" id="CLU_1936136_0_0_4"/>
<name>A0A0E3ZKB9_9BURK</name>
<dbReference type="PATRIC" id="fig|576611.7.peg.425"/>
<protein>
    <submittedName>
        <fullName evidence="1">FlgN protein</fullName>
    </submittedName>
</protein>
<dbReference type="KEGG" id="pdq:CL55_00004240"/>
<sequence length="130" mass="13632">MSFDDLLNFLNGIAGAIGGLRAALESSNMDQLPASLDSTNEALDAIQSYPGGTDKLKQDIHQFEPAQTTQLLALLEQASVNHQINGDLIRLAMQRSSAMQSFIAQQAPSATYGSDGGVPGSVGGVLSRKV</sequence>
<keyword evidence="2" id="KW-1185">Reference proteome</keyword>
<evidence type="ECO:0000313" key="2">
    <source>
        <dbReference type="Proteomes" id="UP000061135"/>
    </source>
</evidence>
<accession>A0A0E3ZKB9</accession>